<dbReference type="GO" id="GO:0020037">
    <property type="term" value="F:heme binding"/>
    <property type="evidence" value="ECO:0007669"/>
    <property type="project" value="InterPro"/>
</dbReference>
<dbReference type="PANTHER" id="PTHR43396">
    <property type="entry name" value="FLAVOHEMOPROTEIN"/>
    <property type="match status" value="1"/>
</dbReference>
<evidence type="ECO:0000256" key="11">
    <source>
        <dbReference type="ARBA" id="ARBA00022827"/>
    </source>
</evidence>
<organism evidence="24 25">
    <name type="scientific">Marinithermofilum abyssi</name>
    <dbReference type="NCBI Taxonomy" id="1571185"/>
    <lineage>
        <taxon>Bacteria</taxon>
        <taxon>Bacillati</taxon>
        <taxon>Bacillota</taxon>
        <taxon>Bacilli</taxon>
        <taxon>Bacillales</taxon>
        <taxon>Thermoactinomycetaceae</taxon>
        <taxon>Marinithermofilum</taxon>
    </lineage>
</organism>
<dbReference type="PANTHER" id="PTHR43396:SF3">
    <property type="entry name" value="FLAVOHEMOPROTEIN"/>
    <property type="match status" value="1"/>
</dbReference>
<dbReference type="FunFam" id="3.40.50.80:FF:000010">
    <property type="entry name" value="Flavohemoprotein"/>
    <property type="match status" value="1"/>
</dbReference>
<dbReference type="CDD" id="cd06184">
    <property type="entry name" value="flavohem_like_fad_nad_binding"/>
    <property type="match status" value="1"/>
</dbReference>
<dbReference type="InterPro" id="IPR000971">
    <property type="entry name" value="Globin"/>
</dbReference>
<keyword evidence="9" id="KW-0285">Flavoprotein</keyword>
<dbReference type="Proteomes" id="UP000625210">
    <property type="component" value="Unassembled WGS sequence"/>
</dbReference>
<comment type="caution">
    <text evidence="24">The sequence shown here is derived from an EMBL/GenBank/DDBJ whole genome shotgun (WGS) entry which is preliminary data.</text>
</comment>
<comment type="catalytic activity">
    <reaction evidence="19">
        <text>2 nitric oxide + NADH + 2 O2 = 2 nitrate + NAD(+) + H(+)</text>
        <dbReference type="Rhea" id="RHEA:19469"/>
        <dbReference type="ChEBI" id="CHEBI:15378"/>
        <dbReference type="ChEBI" id="CHEBI:15379"/>
        <dbReference type="ChEBI" id="CHEBI:16480"/>
        <dbReference type="ChEBI" id="CHEBI:17632"/>
        <dbReference type="ChEBI" id="CHEBI:57540"/>
        <dbReference type="ChEBI" id="CHEBI:57945"/>
        <dbReference type="EC" id="1.14.12.17"/>
    </reaction>
</comment>
<proteinExistence type="inferred from homology"/>
<dbReference type="InterPro" id="IPR017927">
    <property type="entry name" value="FAD-bd_FR_type"/>
</dbReference>
<evidence type="ECO:0000256" key="21">
    <source>
        <dbReference type="RuleBase" id="RU000356"/>
    </source>
</evidence>
<evidence type="ECO:0000256" key="13">
    <source>
        <dbReference type="ARBA" id="ARBA00023002"/>
    </source>
</evidence>
<dbReference type="RefSeq" id="WP_188647823.1">
    <property type="nucleotide sequence ID" value="NZ_BMHQ01000006.1"/>
</dbReference>
<evidence type="ECO:0000256" key="18">
    <source>
        <dbReference type="ARBA" id="ARBA00033187"/>
    </source>
</evidence>
<dbReference type="GO" id="GO:0046210">
    <property type="term" value="P:nitric oxide catabolic process"/>
    <property type="evidence" value="ECO:0007669"/>
    <property type="project" value="TreeGrafter"/>
</dbReference>
<keyword evidence="14" id="KW-0408">Iron</keyword>
<dbReference type="GO" id="GO:0071500">
    <property type="term" value="P:cellular response to nitrosative stress"/>
    <property type="evidence" value="ECO:0007669"/>
    <property type="project" value="TreeGrafter"/>
</dbReference>
<dbReference type="Gene3D" id="1.10.490.10">
    <property type="entry name" value="Globins"/>
    <property type="match status" value="1"/>
</dbReference>
<comment type="cofactor">
    <cofactor evidence="2">
        <name>FAD</name>
        <dbReference type="ChEBI" id="CHEBI:57692"/>
    </cofactor>
</comment>
<dbReference type="EMBL" id="BMHQ01000006">
    <property type="protein sequence ID" value="GGE18777.1"/>
    <property type="molecule type" value="Genomic_DNA"/>
</dbReference>
<evidence type="ECO:0000256" key="3">
    <source>
        <dbReference type="ARBA" id="ARBA00006401"/>
    </source>
</evidence>
<dbReference type="GO" id="GO:0071949">
    <property type="term" value="F:FAD binding"/>
    <property type="evidence" value="ECO:0007669"/>
    <property type="project" value="TreeGrafter"/>
</dbReference>
<evidence type="ECO:0000256" key="9">
    <source>
        <dbReference type="ARBA" id="ARBA00022630"/>
    </source>
</evidence>
<dbReference type="GO" id="GO:0005344">
    <property type="term" value="F:oxygen carrier activity"/>
    <property type="evidence" value="ECO:0007669"/>
    <property type="project" value="UniProtKB-KW"/>
</dbReference>
<evidence type="ECO:0000256" key="20">
    <source>
        <dbReference type="ARBA" id="ARBA00049433"/>
    </source>
</evidence>
<comment type="similarity">
    <text evidence="3">In the C-terminal section; belongs to the flavoprotein pyridine nucleotide cytochrome reductase family.</text>
</comment>
<evidence type="ECO:0000256" key="10">
    <source>
        <dbReference type="ARBA" id="ARBA00022723"/>
    </source>
</evidence>
<comment type="catalytic activity">
    <reaction evidence="20">
        <text>2 nitric oxide + NADPH + 2 O2 = 2 nitrate + NADP(+) + H(+)</text>
        <dbReference type="Rhea" id="RHEA:19465"/>
        <dbReference type="ChEBI" id="CHEBI:15378"/>
        <dbReference type="ChEBI" id="CHEBI:15379"/>
        <dbReference type="ChEBI" id="CHEBI:16480"/>
        <dbReference type="ChEBI" id="CHEBI:17632"/>
        <dbReference type="ChEBI" id="CHEBI:57783"/>
        <dbReference type="ChEBI" id="CHEBI:58349"/>
        <dbReference type="EC" id="1.14.12.17"/>
    </reaction>
</comment>
<dbReference type="Pfam" id="PF00042">
    <property type="entry name" value="Globin"/>
    <property type="match status" value="1"/>
</dbReference>
<dbReference type="InterPro" id="IPR001433">
    <property type="entry name" value="OxRdtase_FAD/NAD-bd"/>
</dbReference>
<protein>
    <recommendedName>
        <fullName evidence="6">Flavohemoprotein</fullName>
        <ecNumber evidence="5">1.14.12.17</ecNumber>
    </recommendedName>
    <alternativeName>
        <fullName evidence="17">Flavohemoglobin</fullName>
    </alternativeName>
    <alternativeName>
        <fullName evidence="16">Hemoglobin-like protein</fullName>
    </alternativeName>
    <alternativeName>
        <fullName evidence="18">Nitric oxide dioxygenase</fullName>
    </alternativeName>
</protein>
<gene>
    <name evidence="24" type="primary">hmp</name>
    <name evidence="24" type="ORF">GCM10011571_20890</name>
</gene>
<evidence type="ECO:0000256" key="7">
    <source>
        <dbReference type="ARBA" id="ARBA00022617"/>
    </source>
</evidence>
<keyword evidence="13" id="KW-0560">Oxidoreductase</keyword>
<dbReference type="Gene3D" id="3.40.50.80">
    <property type="entry name" value="Nucleotide-binding domain of ferredoxin-NADP reductase (FNR) module"/>
    <property type="match status" value="1"/>
</dbReference>
<evidence type="ECO:0000256" key="17">
    <source>
        <dbReference type="ARBA" id="ARBA00030929"/>
    </source>
</evidence>
<dbReference type="InterPro" id="IPR039261">
    <property type="entry name" value="FNR_nucleotide-bd"/>
</dbReference>
<keyword evidence="15" id="KW-0520">NAD</keyword>
<dbReference type="GO" id="GO:0008941">
    <property type="term" value="F:nitric oxide dioxygenase NAD(P)H activity"/>
    <property type="evidence" value="ECO:0007669"/>
    <property type="project" value="UniProtKB-EC"/>
</dbReference>
<reference evidence="24" key="1">
    <citation type="journal article" date="2014" name="Int. J. Syst. Evol. Microbiol.">
        <title>Complete genome sequence of Corynebacterium casei LMG S-19264T (=DSM 44701T), isolated from a smear-ripened cheese.</title>
        <authorList>
            <consortium name="US DOE Joint Genome Institute (JGI-PGF)"/>
            <person name="Walter F."/>
            <person name="Albersmeier A."/>
            <person name="Kalinowski J."/>
            <person name="Ruckert C."/>
        </authorList>
    </citation>
    <scope>NUCLEOTIDE SEQUENCE</scope>
    <source>
        <strain evidence="24">CGMCC 1.15179</strain>
    </source>
</reference>
<sequence length="423" mass="47709">MLSERVLQLLQKTVPAMEEKGEAITRRFYPLLFSEHPELLHVFNHAHQHSGGQPKALADTLLAAARYAAQPERLFPLLRRIAHKHRSVGVKKEQYPIVGRILLGAMRETLGESIPEEVYQAWETAYQWLAQELIRMESELYRQAAVQPGGWDGFRPFTVVRKVKESRSILSIYLRPADGGAVPLFLPGQYVSVRLQIPGERYALIRQYSLSDAPGTAYFRISVKKEEKVGDKPAGKGSNYLHEQVHPGDMLMLSAPAGDFVLDMQSERPLVLVSGGVGQTPLLSMLKTVVREQPERKVWYIHAARNGQEHGMKEEVRQIVQRHDQVQNIIWYSRPTAEDVRNGSFDYEGYLDGRWLLRTLPSCPVDLYVCGPQSFVEQVARTVAARVGDCVFCERFGPGEVHVADSPANEIITPFSKEADLPC</sequence>
<evidence type="ECO:0000313" key="25">
    <source>
        <dbReference type="Proteomes" id="UP000625210"/>
    </source>
</evidence>
<dbReference type="Pfam" id="PF00970">
    <property type="entry name" value="FAD_binding_6"/>
    <property type="match status" value="1"/>
</dbReference>
<dbReference type="SUPFAM" id="SSF63380">
    <property type="entry name" value="Riboflavin synthase domain-like"/>
    <property type="match status" value="1"/>
</dbReference>
<evidence type="ECO:0000256" key="2">
    <source>
        <dbReference type="ARBA" id="ARBA00001974"/>
    </source>
</evidence>
<keyword evidence="25" id="KW-1185">Reference proteome</keyword>
<dbReference type="GO" id="GO:0046872">
    <property type="term" value="F:metal ion binding"/>
    <property type="evidence" value="ECO:0007669"/>
    <property type="project" value="UniProtKB-KW"/>
</dbReference>
<evidence type="ECO:0000313" key="24">
    <source>
        <dbReference type="EMBL" id="GGE18777.1"/>
    </source>
</evidence>
<evidence type="ECO:0000256" key="14">
    <source>
        <dbReference type="ARBA" id="ARBA00023004"/>
    </source>
</evidence>
<name>A0A8J2VHZ6_9BACL</name>
<evidence type="ECO:0000259" key="23">
    <source>
        <dbReference type="PROSITE" id="PS51384"/>
    </source>
</evidence>
<accession>A0A8J2VHZ6</accession>
<dbReference type="GO" id="GO:0019825">
    <property type="term" value="F:oxygen binding"/>
    <property type="evidence" value="ECO:0007669"/>
    <property type="project" value="InterPro"/>
</dbReference>
<evidence type="ECO:0000256" key="5">
    <source>
        <dbReference type="ARBA" id="ARBA00012229"/>
    </source>
</evidence>
<evidence type="ECO:0000256" key="12">
    <source>
        <dbReference type="ARBA" id="ARBA00022857"/>
    </source>
</evidence>
<keyword evidence="10" id="KW-0479">Metal-binding</keyword>
<keyword evidence="7 21" id="KW-0349">Heme</keyword>
<dbReference type="AlphaFoldDB" id="A0A8J2VHZ6"/>
<evidence type="ECO:0000256" key="4">
    <source>
        <dbReference type="ARBA" id="ARBA00008414"/>
    </source>
</evidence>
<dbReference type="EC" id="1.14.12.17" evidence="5"/>
<dbReference type="SUPFAM" id="SSF46458">
    <property type="entry name" value="Globin-like"/>
    <property type="match status" value="1"/>
</dbReference>
<keyword evidence="21" id="KW-0813">Transport</keyword>
<keyword evidence="12" id="KW-0521">NADP</keyword>
<dbReference type="PROSITE" id="PS01033">
    <property type="entry name" value="GLOBIN"/>
    <property type="match status" value="1"/>
</dbReference>
<feature type="domain" description="FAD-binding FR-type" evidence="23">
    <location>
        <begin position="152"/>
        <end position="263"/>
    </location>
</feature>
<dbReference type="FunFam" id="2.40.30.10:FF:000034">
    <property type="entry name" value="Flavohemoprotein"/>
    <property type="match status" value="1"/>
</dbReference>
<evidence type="ECO:0000256" key="1">
    <source>
        <dbReference type="ARBA" id="ARBA00001970"/>
    </source>
</evidence>
<dbReference type="InterPro" id="IPR017938">
    <property type="entry name" value="Riboflavin_synthase-like_b-brl"/>
</dbReference>
<evidence type="ECO:0000259" key="22">
    <source>
        <dbReference type="PROSITE" id="PS01033"/>
    </source>
</evidence>
<evidence type="ECO:0000256" key="8">
    <source>
        <dbReference type="ARBA" id="ARBA00022621"/>
    </source>
</evidence>
<keyword evidence="11" id="KW-0274">FAD</keyword>
<evidence type="ECO:0000256" key="19">
    <source>
        <dbReference type="ARBA" id="ARBA00048649"/>
    </source>
</evidence>
<dbReference type="Pfam" id="PF00175">
    <property type="entry name" value="NAD_binding_1"/>
    <property type="match status" value="1"/>
</dbReference>
<dbReference type="NCBIfam" id="NF009805">
    <property type="entry name" value="PRK13289.1"/>
    <property type="match status" value="1"/>
</dbReference>
<reference evidence="24" key="2">
    <citation type="submission" date="2020-09" db="EMBL/GenBank/DDBJ databases">
        <authorList>
            <person name="Sun Q."/>
            <person name="Zhou Y."/>
        </authorList>
    </citation>
    <scope>NUCLEOTIDE SEQUENCE</scope>
    <source>
        <strain evidence="24">CGMCC 1.15179</strain>
    </source>
</reference>
<evidence type="ECO:0000256" key="16">
    <source>
        <dbReference type="ARBA" id="ARBA00030024"/>
    </source>
</evidence>
<evidence type="ECO:0000256" key="6">
    <source>
        <dbReference type="ARBA" id="ARBA00014637"/>
    </source>
</evidence>
<dbReference type="PROSITE" id="PS51384">
    <property type="entry name" value="FAD_FR"/>
    <property type="match status" value="1"/>
</dbReference>
<evidence type="ECO:0000256" key="15">
    <source>
        <dbReference type="ARBA" id="ARBA00023027"/>
    </source>
</evidence>
<dbReference type="FunFam" id="1.10.490.10:FF:000003">
    <property type="entry name" value="Flavohemoprotein"/>
    <property type="match status" value="1"/>
</dbReference>
<comment type="similarity">
    <text evidence="4">Belongs to the globin family. Two-domain flavohemoproteins subfamily.</text>
</comment>
<dbReference type="InterPro" id="IPR012292">
    <property type="entry name" value="Globin/Proto"/>
</dbReference>
<dbReference type="SUPFAM" id="SSF52343">
    <property type="entry name" value="Ferredoxin reductase-like, C-terminal NADP-linked domain"/>
    <property type="match status" value="1"/>
</dbReference>
<keyword evidence="8 21" id="KW-0561">Oxygen transport</keyword>
<dbReference type="InterPro" id="IPR009050">
    <property type="entry name" value="Globin-like_sf"/>
</dbReference>
<dbReference type="Gene3D" id="2.40.30.10">
    <property type="entry name" value="Translation factors"/>
    <property type="match status" value="1"/>
</dbReference>
<feature type="domain" description="Globin" evidence="22">
    <location>
        <begin position="1"/>
        <end position="138"/>
    </location>
</feature>
<comment type="cofactor">
    <cofactor evidence="1">
        <name>heme b</name>
        <dbReference type="ChEBI" id="CHEBI:60344"/>
    </cofactor>
</comment>
<dbReference type="InterPro" id="IPR008333">
    <property type="entry name" value="Cbr1-like_FAD-bd_dom"/>
</dbReference>